<accession>A0A941DKR5</accession>
<evidence type="ECO:0000259" key="2">
    <source>
        <dbReference type="PROSITE" id="PS50943"/>
    </source>
</evidence>
<gene>
    <name evidence="3" type="ORF">KDM89_10610</name>
</gene>
<dbReference type="AlphaFoldDB" id="A0A941DKR5"/>
<dbReference type="SMART" id="SM00530">
    <property type="entry name" value="HTH_XRE"/>
    <property type="match status" value="1"/>
</dbReference>
<evidence type="ECO:0000256" key="1">
    <source>
        <dbReference type="ARBA" id="ARBA00023125"/>
    </source>
</evidence>
<dbReference type="CDD" id="cd00093">
    <property type="entry name" value="HTH_XRE"/>
    <property type="match status" value="1"/>
</dbReference>
<evidence type="ECO:0000313" key="3">
    <source>
        <dbReference type="EMBL" id="MBR7782598.1"/>
    </source>
</evidence>
<dbReference type="Pfam" id="PF01381">
    <property type="entry name" value="HTH_3"/>
    <property type="match status" value="1"/>
</dbReference>
<protein>
    <submittedName>
        <fullName evidence="3">Helix-turn-helix transcriptional regulator</fullName>
    </submittedName>
</protein>
<name>A0A941DKR5_9BURK</name>
<dbReference type="EMBL" id="JAGSPN010000007">
    <property type="protein sequence ID" value="MBR7782598.1"/>
    <property type="molecule type" value="Genomic_DNA"/>
</dbReference>
<organism evidence="3 4">
    <name type="scientific">Undibacterium luofuense</name>
    <dbReference type="NCBI Taxonomy" id="2828733"/>
    <lineage>
        <taxon>Bacteria</taxon>
        <taxon>Pseudomonadati</taxon>
        <taxon>Pseudomonadota</taxon>
        <taxon>Betaproteobacteria</taxon>
        <taxon>Burkholderiales</taxon>
        <taxon>Oxalobacteraceae</taxon>
        <taxon>Undibacterium</taxon>
    </lineage>
</organism>
<dbReference type="Proteomes" id="UP000680067">
    <property type="component" value="Unassembled WGS sequence"/>
</dbReference>
<evidence type="ECO:0000313" key="4">
    <source>
        <dbReference type="Proteomes" id="UP000680067"/>
    </source>
</evidence>
<keyword evidence="4" id="KW-1185">Reference proteome</keyword>
<dbReference type="RefSeq" id="WP_212687913.1">
    <property type="nucleotide sequence ID" value="NZ_JAGSPN010000007.1"/>
</dbReference>
<dbReference type="GO" id="GO:0003677">
    <property type="term" value="F:DNA binding"/>
    <property type="evidence" value="ECO:0007669"/>
    <property type="project" value="UniProtKB-KW"/>
</dbReference>
<dbReference type="InterPro" id="IPR010982">
    <property type="entry name" value="Lambda_DNA-bd_dom_sf"/>
</dbReference>
<sequence>MNEFQKTLFVKEVGEAIASRRVTVGLSQERVAEILGVSREAVSRMETGASVPSIVRLAELAEIFECGTEELLTKGSSRQLDQLRHLAALLEGVPQHQRSILLKTLENLIDGLGLKNKN</sequence>
<dbReference type="InterPro" id="IPR001387">
    <property type="entry name" value="Cro/C1-type_HTH"/>
</dbReference>
<keyword evidence="1" id="KW-0238">DNA-binding</keyword>
<reference evidence="3" key="1">
    <citation type="submission" date="2021-04" db="EMBL/GenBank/DDBJ databases">
        <title>novel species isolated from subtropical streams in China.</title>
        <authorList>
            <person name="Lu H."/>
        </authorList>
    </citation>
    <scope>NUCLEOTIDE SEQUENCE</scope>
    <source>
        <strain evidence="3">LFS511W</strain>
    </source>
</reference>
<dbReference type="Gene3D" id="1.10.260.40">
    <property type="entry name" value="lambda repressor-like DNA-binding domains"/>
    <property type="match status" value="1"/>
</dbReference>
<comment type="caution">
    <text evidence="3">The sequence shown here is derived from an EMBL/GenBank/DDBJ whole genome shotgun (WGS) entry which is preliminary data.</text>
</comment>
<dbReference type="PANTHER" id="PTHR46558:SF11">
    <property type="entry name" value="HTH-TYPE TRANSCRIPTIONAL REGULATOR XRE"/>
    <property type="match status" value="1"/>
</dbReference>
<dbReference type="PANTHER" id="PTHR46558">
    <property type="entry name" value="TRACRIPTIONAL REGULATORY PROTEIN-RELATED-RELATED"/>
    <property type="match status" value="1"/>
</dbReference>
<dbReference type="SUPFAM" id="SSF47413">
    <property type="entry name" value="lambda repressor-like DNA-binding domains"/>
    <property type="match status" value="1"/>
</dbReference>
<dbReference type="PROSITE" id="PS50943">
    <property type="entry name" value="HTH_CROC1"/>
    <property type="match status" value="1"/>
</dbReference>
<feature type="domain" description="HTH cro/C1-type" evidence="2">
    <location>
        <begin position="17"/>
        <end position="71"/>
    </location>
</feature>
<proteinExistence type="predicted"/>